<dbReference type="Proteomes" id="UP001054252">
    <property type="component" value="Unassembled WGS sequence"/>
</dbReference>
<reference evidence="1 2" key="1">
    <citation type="journal article" date="2021" name="Commun. Biol.">
        <title>The genome of Shorea leprosula (Dipterocarpaceae) highlights the ecological relevance of drought in aseasonal tropical rainforests.</title>
        <authorList>
            <person name="Ng K.K.S."/>
            <person name="Kobayashi M.J."/>
            <person name="Fawcett J.A."/>
            <person name="Hatakeyama M."/>
            <person name="Paape T."/>
            <person name="Ng C.H."/>
            <person name="Ang C.C."/>
            <person name="Tnah L.H."/>
            <person name="Lee C.T."/>
            <person name="Nishiyama T."/>
            <person name="Sese J."/>
            <person name="O'Brien M.J."/>
            <person name="Copetti D."/>
            <person name="Mohd Noor M.I."/>
            <person name="Ong R.C."/>
            <person name="Putra M."/>
            <person name="Sireger I.Z."/>
            <person name="Indrioko S."/>
            <person name="Kosugi Y."/>
            <person name="Izuno A."/>
            <person name="Isagi Y."/>
            <person name="Lee S.L."/>
            <person name="Shimizu K.K."/>
        </authorList>
    </citation>
    <scope>NUCLEOTIDE SEQUENCE [LARGE SCALE GENOMIC DNA]</scope>
    <source>
        <strain evidence="1">214</strain>
    </source>
</reference>
<gene>
    <name evidence="1" type="ORF">SLEP1_g43976</name>
</gene>
<comment type="caution">
    <text evidence="1">The sequence shown here is derived from an EMBL/GenBank/DDBJ whole genome shotgun (WGS) entry which is preliminary data.</text>
</comment>
<dbReference type="AlphaFoldDB" id="A0AAV5LFW6"/>
<organism evidence="1 2">
    <name type="scientific">Rubroshorea leprosula</name>
    <dbReference type="NCBI Taxonomy" id="152421"/>
    <lineage>
        <taxon>Eukaryota</taxon>
        <taxon>Viridiplantae</taxon>
        <taxon>Streptophyta</taxon>
        <taxon>Embryophyta</taxon>
        <taxon>Tracheophyta</taxon>
        <taxon>Spermatophyta</taxon>
        <taxon>Magnoliopsida</taxon>
        <taxon>eudicotyledons</taxon>
        <taxon>Gunneridae</taxon>
        <taxon>Pentapetalae</taxon>
        <taxon>rosids</taxon>
        <taxon>malvids</taxon>
        <taxon>Malvales</taxon>
        <taxon>Dipterocarpaceae</taxon>
        <taxon>Rubroshorea</taxon>
    </lineage>
</organism>
<dbReference type="EMBL" id="BPVZ01000113">
    <property type="protein sequence ID" value="GKV35756.1"/>
    <property type="molecule type" value="Genomic_DNA"/>
</dbReference>
<sequence>MGFQPHGARCTPKTLMADLTGYHPGSISGRNGTAKQPPHIPYGSRVWISFLRP</sequence>
<proteinExistence type="predicted"/>
<accession>A0AAV5LFW6</accession>
<evidence type="ECO:0000313" key="1">
    <source>
        <dbReference type="EMBL" id="GKV35756.1"/>
    </source>
</evidence>
<evidence type="ECO:0000313" key="2">
    <source>
        <dbReference type="Proteomes" id="UP001054252"/>
    </source>
</evidence>
<protein>
    <submittedName>
        <fullName evidence="1">Uncharacterized protein</fullName>
    </submittedName>
</protein>
<keyword evidence="2" id="KW-1185">Reference proteome</keyword>
<name>A0AAV5LFW6_9ROSI</name>